<accession>A0A4U1IMB9</accession>
<comment type="caution">
    <text evidence="1">The sequence shown here is derived from an EMBL/GenBank/DDBJ whole genome shotgun (WGS) entry which is preliminary data.</text>
</comment>
<reference evidence="1 2" key="1">
    <citation type="submission" date="2019-04" db="EMBL/GenBank/DDBJ databases">
        <authorList>
            <person name="Li Y."/>
            <person name="Wang J."/>
        </authorList>
    </citation>
    <scope>NUCLEOTIDE SEQUENCE [LARGE SCALE GENOMIC DNA]</scope>
    <source>
        <strain evidence="1 2">DSM 14668</strain>
    </source>
</reference>
<organism evidence="1 2">
    <name type="scientific">Polyangium fumosum</name>
    <dbReference type="NCBI Taxonomy" id="889272"/>
    <lineage>
        <taxon>Bacteria</taxon>
        <taxon>Pseudomonadati</taxon>
        <taxon>Myxococcota</taxon>
        <taxon>Polyangia</taxon>
        <taxon>Polyangiales</taxon>
        <taxon>Polyangiaceae</taxon>
        <taxon>Polyangium</taxon>
    </lineage>
</organism>
<protein>
    <submittedName>
        <fullName evidence="1">Uncharacterized protein</fullName>
    </submittedName>
</protein>
<evidence type="ECO:0000313" key="2">
    <source>
        <dbReference type="Proteomes" id="UP000309215"/>
    </source>
</evidence>
<name>A0A4U1IMB9_9BACT</name>
<dbReference type="OrthoDB" id="9818399at2"/>
<proteinExistence type="predicted"/>
<evidence type="ECO:0000313" key="1">
    <source>
        <dbReference type="EMBL" id="TKC95198.1"/>
    </source>
</evidence>
<gene>
    <name evidence="1" type="ORF">E8A74_47370</name>
</gene>
<dbReference type="RefSeq" id="WP_136935793.1">
    <property type="nucleotide sequence ID" value="NZ_SSMQ01000100.1"/>
</dbReference>
<dbReference type="AlphaFoldDB" id="A0A4U1IMB9"/>
<dbReference type="Proteomes" id="UP000309215">
    <property type="component" value="Unassembled WGS sequence"/>
</dbReference>
<sequence>MRYRIQLMGNPSMDLTLRAKYIAAFGDACYLSEGPTPTFNCFYETPQKACDDGVLVPEVFGAAPYDKNYPACERIAGTENYVRQVGPDPAITITIYYEPAPRQTPLVEVDGVPTEVSGPYRDLPEPPTVGPGHEFNNCDSGVLGADGKSLLQHRYILQVNRKAHGGEIHSDLAGFKWPCDVYNANCEKVSAECEEPLVLYQRQIDPPPFDPGQFAEVNHVVPMKDQRLCDWGTNSNKNAAVISNKLNRYLSNTNPPVEEVQRVNAAKAYVP</sequence>
<keyword evidence="2" id="KW-1185">Reference proteome</keyword>
<dbReference type="EMBL" id="SSMQ01000100">
    <property type="protein sequence ID" value="TKC95198.1"/>
    <property type="molecule type" value="Genomic_DNA"/>
</dbReference>